<dbReference type="SUPFAM" id="SSF81301">
    <property type="entry name" value="Nucleotidyltransferase"/>
    <property type="match status" value="1"/>
</dbReference>
<dbReference type="Pfam" id="PF18144">
    <property type="entry name" value="SMODS"/>
    <property type="match status" value="1"/>
</dbReference>
<dbReference type="CDD" id="cd05400">
    <property type="entry name" value="NT_2-5OAS_ClassI-CCAase"/>
    <property type="match status" value="1"/>
</dbReference>
<dbReference type="AlphaFoldDB" id="G3A2H7"/>
<accession>G3A2H7</accession>
<dbReference type="Pfam" id="PF18134">
    <property type="entry name" value="AGS_C"/>
    <property type="match status" value="1"/>
</dbReference>
<keyword evidence="1" id="KW-0051">Antiviral defense</keyword>
<dbReference type="InterPro" id="IPR006116">
    <property type="entry name" value="NT_2-5OAS_ClassI-CCAase"/>
</dbReference>
<gene>
    <name evidence="3" type="ORF">RALSY_20234</name>
</gene>
<dbReference type="GO" id="GO:0051607">
    <property type="term" value="P:defense response to virus"/>
    <property type="evidence" value="ECO:0007669"/>
    <property type="project" value="UniProtKB-KW"/>
</dbReference>
<proteinExistence type="predicted"/>
<dbReference type="GO" id="GO:0016779">
    <property type="term" value="F:nucleotidyltransferase activity"/>
    <property type="evidence" value="ECO:0007669"/>
    <property type="project" value="InterPro"/>
</dbReference>
<reference evidence="3" key="1">
    <citation type="journal article" date="2011" name="PLoS ONE">
        <title>Ralstonia syzygii, the Blood Disease Bacterium and some Asian R. solanacearum strains form a single genomic species despite divergent lifestyles.</title>
        <authorList>
            <person name="Remenant B."/>
            <person name="de Cambiaire J.C."/>
            <person name="Cellier G."/>
            <person name="Jacobs J.M."/>
            <person name="Mangenot S."/>
            <person name="Barbe V."/>
            <person name="Lajus A."/>
            <person name="Vallenet D."/>
            <person name="Medigue C."/>
            <person name="Fegan M."/>
            <person name="Allen C."/>
            <person name="Prior P."/>
        </authorList>
    </citation>
    <scope>NUCLEOTIDE SEQUENCE</scope>
    <source>
        <strain evidence="3">R24</strain>
    </source>
</reference>
<reference evidence="3" key="2">
    <citation type="submission" date="2011-04" db="EMBL/GenBank/DDBJ databases">
        <authorList>
            <person name="Genoscope - CEA"/>
        </authorList>
    </citation>
    <scope>NUCLEOTIDE SEQUENCE</scope>
    <source>
        <strain evidence="3">R24</strain>
    </source>
</reference>
<dbReference type="InterPro" id="IPR043519">
    <property type="entry name" value="NT_sf"/>
</dbReference>
<dbReference type="EMBL" id="FR854087">
    <property type="protein sequence ID" value="CCA85628.1"/>
    <property type="molecule type" value="Genomic_DNA"/>
</dbReference>
<evidence type="ECO:0000256" key="1">
    <source>
        <dbReference type="ARBA" id="ARBA00023118"/>
    </source>
</evidence>
<organism evidence="3">
    <name type="scientific">Ralstonia syzygii R24</name>
    <dbReference type="NCBI Taxonomy" id="907261"/>
    <lineage>
        <taxon>Bacteria</taxon>
        <taxon>Pseudomonadati</taxon>
        <taxon>Pseudomonadota</taxon>
        <taxon>Betaproteobacteria</taxon>
        <taxon>Burkholderiales</taxon>
        <taxon>Burkholderiaceae</taxon>
        <taxon>Ralstonia</taxon>
        <taxon>Ralstonia solanacearum species complex</taxon>
    </lineage>
</organism>
<feature type="domain" description="Adenylyl/Guanylyl and SMODS C-terminal sensor" evidence="2">
    <location>
        <begin position="352"/>
        <end position="479"/>
    </location>
</feature>
<name>G3A2H7_9RALS</name>
<dbReference type="InterPro" id="IPR040511">
    <property type="entry name" value="AGS_C"/>
</dbReference>
<evidence type="ECO:0000259" key="2">
    <source>
        <dbReference type="Pfam" id="PF18134"/>
    </source>
</evidence>
<evidence type="ECO:0000313" key="3">
    <source>
        <dbReference type="EMBL" id="CCA85628.1"/>
    </source>
</evidence>
<protein>
    <recommendedName>
        <fullName evidence="2">Adenylyl/Guanylyl and SMODS C-terminal sensor domain-containing protein</fullName>
    </recommendedName>
</protein>
<dbReference type="RefSeq" id="WP_275794134.1">
    <property type="nucleotide sequence ID" value="NZ_CP115944.1"/>
</dbReference>
<sequence length="480" mass="54175">MKLLEHFKTFLEDHVNLNQTRIDQLSDSVEAVKAAIRESEWGPEIIQFATQGSWAHGTIIKPLPDKEFDADLLVFVKTVAGWEAKDYINKLHAALEKNATYKDKLRRYSHCVTIEYSGERRIDIAPVVRGRVSADQDEVCNRNSNEFESSAPTAYTDWVIKKNAIVGGNDLKKVARLLKYMRDIKGNFTCPSFLFTTLLGYQINDCDKNSAEFVDTPTTLKTLFGRLDDWLQVRPNLPEVRNPALTSEVQSSVWDETQYSNFRDKINLYRGWVDEAFDEPDLDESIGKWRRVFGEDFASNEAKEASRVSEKVLAKSAGAVALANQFMDLVDLVKRNGIQAIPADLLRRLPHIERPKWRPAKNGVAVKVSAQLVNGMFNRPVASGEPLQTGHSIRFTASSTTGASFPTNDFSIKWRVTNTDRAAYNANQLRGNFYDSDSGSPMSRRESLSYRGVHFVEAFLIRKADKSLAGQSAPFYVVIE</sequence>